<feature type="region of interest" description="Disordered" evidence="9">
    <location>
        <begin position="337"/>
        <end position="374"/>
    </location>
</feature>
<dbReference type="InterPro" id="IPR051960">
    <property type="entry name" value="eIF2B_gamma"/>
</dbReference>
<evidence type="ECO:0000256" key="5">
    <source>
        <dbReference type="ARBA" id="ARBA00022917"/>
    </source>
</evidence>
<keyword evidence="4" id="KW-0396">Initiation factor</keyword>
<gene>
    <name evidence="11" type="ORF">G6011_05117</name>
</gene>
<evidence type="ECO:0000256" key="8">
    <source>
        <dbReference type="ARBA" id="ARBA00046432"/>
    </source>
</evidence>
<dbReference type="EMBL" id="JAANER010000007">
    <property type="protein sequence ID" value="KAG9187246.1"/>
    <property type="molecule type" value="Genomic_DNA"/>
</dbReference>
<dbReference type="Gene3D" id="2.60.120.10">
    <property type="entry name" value="Jelly Rolls"/>
    <property type="match status" value="1"/>
</dbReference>
<accession>A0AAD4FDZ7</accession>
<dbReference type="Gene3D" id="2.160.10.10">
    <property type="entry name" value="Hexapeptide repeat proteins"/>
    <property type="match status" value="1"/>
</dbReference>
<keyword evidence="5" id="KW-0648">Protein biosynthesis</keyword>
<dbReference type="PANTHER" id="PTHR45989:SF1">
    <property type="entry name" value="TRANSLATION INITIATION FACTOR EIF-2B SUBUNIT GAMMA"/>
    <property type="match status" value="1"/>
</dbReference>
<evidence type="ECO:0000256" key="9">
    <source>
        <dbReference type="SAM" id="MobiDB-lite"/>
    </source>
</evidence>
<sequence length="726" mass="79684">MPHATSLPAPGFQALILCGPGASFSTFTSTPKEIPKALLPIANRPMVWYPLEWCYRMGVTDITVVTPPESLEAIEAAMSQNPHLTTLPSPKPDILAPKDLSHQTSTGDLFRLPELQSAIKGDFIVLPCDLVCELDGTALADAWMVEQGGFAGASGGLDRNGGKIAFGAGGEKLGRRGGMGVWYQAKGEGSRKKEETDFIATTPLPTPIVPVPRDSLRRNISKLVYSVPTDTLNDITEENKTFPLRHSLIRKHARIRMLTTHRDAHIYIFPYWVMDMIKKNEKFESISEEVLGWWAKAGWQEGLGDKLGLRQILHGEDEESDHGSQVVEEEIDVSKFSTTYSGGNTDTEISAPTTLASRVTKSSSTPDSAKSLTSNSKLTVPPILAYVQPSGPTEPLIRRVDDSHLLLTVSLRLAKLPSIEEVTKELASPFAHQSKIVHKESIPRKCRVEAENSLLADNVIVEEKTNIKESVIGPNCKISEGARLLRCLLMDGVEVGPNVQLTDCILGRRCRMEGGDAKDGDKTVLKDCEVQDGQVVEWGTEAKNEKFMRFDVGEDVGSEGFGEDEMDTMEGEEGEGLPLRDVYDDYMSQEYVPLTIIKGAGNEYIPIPDGESAIVADFHSVRTETTDSPTYLTSGFYRIQAGPTRDIPTYDYEESKYVLSGQIDVLDEATGVTHHLVPGDFAFFHVGSKAQFSSKSGGTAFFAVTRRIVTRHPGLKGREEKVQSRL</sequence>
<evidence type="ECO:0000256" key="7">
    <source>
        <dbReference type="ARBA" id="ARBA00044229"/>
    </source>
</evidence>
<evidence type="ECO:0000256" key="4">
    <source>
        <dbReference type="ARBA" id="ARBA00022540"/>
    </source>
</evidence>
<evidence type="ECO:0000256" key="3">
    <source>
        <dbReference type="ARBA" id="ARBA00022490"/>
    </source>
</evidence>
<protein>
    <recommendedName>
        <fullName evidence="6">Translation initiation factor eIF2B subunit gamma</fullName>
    </recommendedName>
    <alternativeName>
        <fullName evidence="7">eIF2B GDP-GTP exchange factor subunit gamma</fullName>
    </alternativeName>
</protein>
<comment type="caution">
    <text evidence="11">The sequence shown here is derived from an EMBL/GenBank/DDBJ whole genome shotgun (WGS) entry which is preliminary data.</text>
</comment>
<name>A0AAD4FDZ7_9PLEO</name>
<keyword evidence="12" id="KW-1185">Reference proteome</keyword>
<proteinExistence type="inferred from homology"/>
<dbReference type="InterPro" id="IPR011051">
    <property type="entry name" value="RmlC_Cupin_sf"/>
</dbReference>
<evidence type="ECO:0000256" key="2">
    <source>
        <dbReference type="ARBA" id="ARBA00007878"/>
    </source>
</evidence>
<dbReference type="SUPFAM" id="SSF51182">
    <property type="entry name" value="RmlC-like cupins"/>
    <property type="match status" value="1"/>
</dbReference>
<dbReference type="SUPFAM" id="SSF51161">
    <property type="entry name" value="Trimeric LpxA-like enzymes"/>
    <property type="match status" value="1"/>
</dbReference>
<evidence type="ECO:0000259" key="10">
    <source>
        <dbReference type="Pfam" id="PF24894"/>
    </source>
</evidence>
<dbReference type="InterPro" id="IPR056818">
    <property type="entry name" value="GlmU/GlgC-like_hexapep"/>
</dbReference>
<keyword evidence="3" id="KW-0963">Cytoplasm</keyword>
<evidence type="ECO:0000313" key="12">
    <source>
        <dbReference type="Proteomes" id="UP001199106"/>
    </source>
</evidence>
<dbReference type="Gene3D" id="3.90.550.10">
    <property type="entry name" value="Spore Coat Polysaccharide Biosynthesis Protein SpsA, Chain A"/>
    <property type="match status" value="1"/>
</dbReference>
<dbReference type="SUPFAM" id="SSF53448">
    <property type="entry name" value="Nucleotide-diphospho-sugar transferases"/>
    <property type="match status" value="1"/>
</dbReference>
<dbReference type="InterPro" id="IPR014710">
    <property type="entry name" value="RmlC-like_jellyroll"/>
</dbReference>
<comment type="similarity">
    <text evidence="2">Belongs to the eIF-2B gamma/epsilon subunits family.</text>
</comment>
<dbReference type="GO" id="GO:0002183">
    <property type="term" value="P:cytoplasmic translational initiation"/>
    <property type="evidence" value="ECO:0007669"/>
    <property type="project" value="TreeGrafter"/>
</dbReference>
<dbReference type="InterPro" id="IPR029044">
    <property type="entry name" value="Nucleotide-diphossugar_trans"/>
</dbReference>
<comment type="subcellular location">
    <subcellularLocation>
        <location evidence="1">Cytoplasm</location>
        <location evidence="1">Cytosol</location>
    </subcellularLocation>
</comment>
<reference evidence="11" key="1">
    <citation type="submission" date="2021-07" db="EMBL/GenBank/DDBJ databases">
        <title>Genome Resource of American Ginseng Black Spot Pathogen Alternaria panax.</title>
        <authorList>
            <person name="Qiu C."/>
            <person name="Wang W."/>
            <person name="Liu Z."/>
        </authorList>
    </citation>
    <scope>NUCLEOTIDE SEQUENCE</scope>
    <source>
        <strain evidence="11">BNCC115425</strain>
    </source>
</reference>
<dbReference type="GO" id="GO:0005851">
    <property type="term" value="C:eukaryotic translation initiation factor 2B complex"/>
    <property type="evidence" value="ECO:0007669"/>
    <property type="project" value="TreeGrafter"/>
</dbReference>
<feature type="domain" description="Glucose-1-phosphate adenylyltransferase/Bifunctional protein GlmU-like C-terminal hexapeptide" evidence="10">
    <location>
        <begin position="435"/>
        <end position="514"/>
    </location>
</feature>
<evidence type="ECO:0000256" key="6">
    <source>
        <dbReference type="ARBA" id="ARBA00044196"/>
    </source>
</evidence>
<organism evidence="11 12">
    <name type="scientific">Alternaria panax</name>
    <dbReference type="NCBI Taxonomy" id="48097"/>
    <lineage>
        <taxon>Eukaryota</taxon>
        <taxon>Fungi</taxon>
        <taxon>Dikarya</taxon>
        <taxon>Ascomycota</taxon>
        <taxon>Pezizomycotina</taxon>
        <taxon>Dothideomycetes</taxon>
        <taxon>Pleosporomycetidae</taxon>
        <taxon>Pleosporales</taxon>
        <taxon>Pleosporineae</taxon>
        <taxon>Pleosporaceae</taxon>
        <taxon>Alternaria</taxon>
        <taxon>Alternaria sect. Panax</taxon>
    </lineage>
</organism>
<evidence type="ECO:0000313" key="11">
    <source>
        <dbReference type="EMBL" id="KAG9187246.1"/>
    </source>
</evidence>
<dbReference type="GO" id="GO:0005085">
    <property type="term" value="F:guanyl-nucleotide exchange factor activity"/>
    <property type="evidence" value="ECO:0007669"/>
    <property type="project" value="TreeGrafter"/>
</dbReference>
<dbReference type="AlphaFoldDB" id="A0AAD4FDZ7"/>
<dbReference type="Proteomes" id="UP001199106">
    <property type="component" value="Unassembled WGS sequence"/>
</dbReference>
<dbReference type="CDD" id="cd04652">
    <property type="entry name" value="LbH_eIF2B_gamma_C"/>
    <property type="match status" value="1"/>
</dbReference>
<dbReference type="PANTHER" id="PTHR45989">
    <property type="entry name" value="TRANSLATION INITIATION FACTOR EIF-2B SUBUNIT GAMMA"/>
    <property type="match status" value="1"/>
</dbReference>
<dbReference type="Pfam" id="PF24894">
    <property type="entry name" value="Hexapep_GlmU"/>
    <property type="match status" value="1"/>
</dbReference>
<dbReference type="GO" id="GO:0005829">
    <property type="term" value="C:cytosol"/>
    <property type="evidence" value="ECO:0007669"/>
    <property type="project" value="UniProtKB-SubCell"/>
</dbReference>
<dbReference type="GO" id="GO:0003743">
    <property type="term" value="F:translation initiation factor activity"/>
    <property type="evidence" value="ECO:0007669"/>
    <property type="project" value="UniProtKB-KW"/>
</dbReference>
<evidence type="ECO:0000256" key="1">
    <source>
        <dbReference type="ARBA" id="ARBA00004514"/>
    </source>
</evidence>
<dbReference type="InterPro" id="IPR011004">
    <property type="entry name" value="Trimer_LpxA-like_sf"/>
</dbReference>
<comment type="subunit">
    <text evidence="8">Component of the translation initiation factor 2B (eIF2B) complex which is a heterodecamer of two sets of five different subunits: alpha, beta, gamma, delta and epsilon. Subunits alpha, beta and delta comprise a regulatory subcomplex and subunits epsilon and gamma comprise a catalytic subcomplex. Within the complex, the hexameric regulatory complex resides at the center, with the two heterodimeric catalytic subcomplexes bound on opposite sides.</text>
</comment>